<dbReference type="Proteomes" id="UP000321525">
    <property type="component" value="Unassembled WGS sequence"/>
</dbReference>
<dbReference type="PANTHER" id="PTHR30589">
    <property type="entry name" value="PROLIPOPROTEIN DIACYLGLYCERYL TRANSFERASE"/>
    <property type="match status" value="1"/>
</dbReference>
<dbReference type="GO" id="GO:0005886">
    <property type="term" value="C:plasma membrane"/>
    <property type="evidence" value="ECO:0007669"/>
    <property type="project" value="UniProtKB-SubCell"/>
</dbReference>
<dbReference type="EMBL" id="VOLR01000007">
    <property type="protein sequence ID" value="TWX60967.1"/>
    <property type="molecule type" value="Genomic_DNA"/>
</dbReference>
<feature type="transmembrane region" description="Helical" evidence="7">
    <location>
        <begin position="119"/>
        <end position="137"/>
    </location>
</feature>
<evidence type="ECO:0000256" key="7">
    <source>
        <dbReference type="HAMAP-Rule" id="MF_01147"/>
    </source>
</evidence>
<dbReference type="OrthoDB" id="871140at2"/>
<feature type="binding site" evidence="7">
    <location>
        <position position="138"/>
    </location>
    <ligand>
        <name>a 1,2-diacyl-sn-glycero-3-phospho-(1'-sn-glycerol)</name>
        <dbReference type="ChEBI" id="CHEBI:64716"/>
    </ligand>
</feature>
<feature type="transmembrane region" description="Helical" evidence="7">
    <location>
        <begin position="202"/>
        <end position="217"/>
    </location>
</feature>
<keyword evidence="2 7" id="KW-1003">Cell membrane</keyword>
<keyword evidence="6 7" id="KW-0472">Membrane</keyword>
<evidence type="ECO:0000256" key="4">
    <source>
        <dbReference type="ARBA" id="ARBA00022692"/>
    </source>
</evidence>
<dbReference type="EMBL" id="VOLQ01000005">
    <property type="protein sequence ID" value="TWX70220.1"/>
    <property type="molecule type" value="Genomic_DNA"/>
</dbReference>
<feature type="transmembrane region" description="Helical" evidence="7">
    <location>
        <begin position="20"/>
        <end position="42"/>
    </location>
</feature>
<feature type="transmembrane region" description="Helical" evidence="7">
    <location>
        <begin position="54"/>
        <end position="76"/>
    </location>
</feature>
<keyword evidence="5 7" id="KW-1133">Transmembrane helix</keyword>
<reference evidence="9 11" key="1">
    <citation type="submission" date="2019-07" db="EMBL/GenBank/DDBJ databases">
        <title>Genomes of sea-ice associated Colwellia species.</title>
        <authorList>
            <person name="Bowman J.P."/>
        </authorList>
    </citation>
    <scope>NUCLEOTIDE SEQUENCE [LARGE SCALE GENOMIC DNA]</scope>
    <source>
        <strain evidence="8 10">ACAM 607</strain>
        <strain evidence="9 11">IC036</strain>
    </source>
</reference>
<accession>A0A5C6QNM3</accession>
<dbReference type="UniPathway" id="UPA00664"/>
<organism evidence="9 11">
    <name type="scientific">Colwellia hornerae</name>
    <dbReference type="NCBI Taxonomy" id="89402"/>
    <lineage>
        <taxon>Bacteria</taxon>
        <taxon>Pseudomonadati</taxon>
        <taxon>Pseudomonadota</taxon>
        <taxon>Gammaproteobacteria</taxon>
        <taxon>Alteromonadales</taxon>
        <taxon>Colwelliaceae</taxon>
        <taxon>Colwellia</taxon>
    </lineage>
</organism>
<evidence type="ECO:0000313" key="8">
    <source>
        <dbReference type="EMBL" id="TWX60967.1"/>
    </source>
</evidence>
<feature type="transmembrane region" description="Helical" evidence="7">
    <location>
        <begin position="171"/>
        <end position="190"/>
    </location>
</feature>
<dbReference type="HAMAP" id="MF_01147">
    <property type="entry name" value="Lgt"/>
    <property type="match status" value="1"/>
</dbReference>
<dbReference type="RefSeq" id="WP_146798874.1">
    <property type="nucleotide sequence ID" value="NZ_VOLP01000008.1"/>
</dbReference>
<comment type="pathway">
    <text evidence="7">Protein modification; lipoprotein biosynthesis (diacylglyceryl transfer).</text>
</comment>
<evidence type="ECO:0000313" key="10">
    <source>
        <dbReference type="Proteomes" id="UP000321525"/>
    </source>
</evidence>
<feature type="transmembrane region" description="Helical" evidence="7">
    <location>
        <begin position="88"/>
        <end position="112"/>
    </location>
</feature>
<evidence type="ECO:0000256" key="2">
    <source>
        <dbReference type="ARBA" id="ARBA00022475"/>
    </source>
</evidence>
<name>A0A5C6QNM3_9GAMM</name>
<dbReference type="PANTHER" id="PTHR30589:SF0">
    <property type="entry name" value="PHOSPHATIDYLGLYCEROL--PROLIPOPROTEIN DIACYLGLYCERYL TRANSFERASE"/>
    <property type="match status" value="1"/>
</dbReference>
<protein>
    <recommendedName>
        <fullName evidence="7">Phosphatidylglycerol--prolipoprotein diacylglyceryl transferase</fullName>
        <ecNumber evidence="7">2.5.1.145</ecNumber>
    </recommendedName>
</protein>
<sequence length="262" mass="29420">MQHFIWDIDPVLLSIGPLSVHWYGALFAAAIISGLQVMKWVYQTEHKNLEALDNLLMYSVLGIIIGARLGHCFFYDPQYYFANPLKILAIWQGGLASHGGGLGLIIALGIYARKYQENYLWLLDRLAICTALFGVFVRSANFVNSEILGVASGAPWAIIFARIDNIPRHPAQLYEAIAYLIIFIILFFIYKKSKDKTPKGSLLGLFLILTFTARFLIESVKVKQAAYESIWALNTGQMLSIPFFIAGIVLLIWSLSAKNKLK</sequence>
<evidence type="ECO:0000313" key="11">
    <source>
        <dbReference type="Proteomes" id="UP000321917"/>
    </source>
</evidence>
<dbReference type="Pfam" id="PF01790">
    <property type="entry name" value="LGT"/>
    <property type="match status" value="1"/>
</dbReference>
<evidence type="ECO:0000313" key="9">
    <source>
        <dbReference type="EMBL" id="TWX70220.1"/>
    </source>
</evidence>
<dbReference type="InterPro" id="IPR001640">
    <property type="entry name" value="Lgt"/>
</dbReference>
<dbReference type="GO" id="GO:0042158">
    <property type="term" value="P:lipoprotein biosynthetic process"/>
    <property type="evidence" value="ECO:0007669"/>
    <property type="project" value="UniProtKB-UniRule"/>
</dbReference>
<dbReference type="AlphaFoldDB" id="A0A5C6QNM3"/>
<dbReference type="EC" id="2.5.1.145" evidence="7"/>
<dbReference type="Proteomes" id="UP000321917">
    <property type="component" value="Unassembled WGS sequence"/>
</dbReference>
<comment type="subcellular location">
    <subcellularLocation>
        <location evidence="7">Cell membrane</location>
        <topology evidence="7">Multi-pass membrane protein</topology>
    </subcellularLocation>
</comment>
<dbReference type="NCBIfam" id="TIGR00544">
    <property type="entry name" value="lgt"/>
    <property type="match status" value="1"/>
</dbReference>
<keyword evidence="10" id="KW-1185">Reference proteome</keyword>
<evidence type="ECO:0000256" key="3">
    <source>
        <dbReference type="ARBA" id="ARBA00022679"/>
    </source>
</evidence>
<comment type="function">
    <text evidence="7">Catalyzes the transfer of the diacylglyceryl group from phosphatidylglycerol to the sulfhydryl group of the N-terminal cysteine of a prolipoprotein, the first step in the formation of mature lipoproteins.</text>
</comment>
<comment type="similarity">
    <text evidence="1 7">Belongs to the Lgt family.</text>
</comment>
<evidence type="ECO:0000256" key="6">
    <source>
        <dbReference type="ARBA" id="ARBA00023136"/>
    </source>
</evidence>
<keyword evidence="9" id="KW-0449">Lipoprotein</keyword>
<keyword evidence="4 7" id="KW-0812">Transmembrane</keyword>
<feature type="transmembrane region" description="Helical" evidence="7">
    <location>
        <begin position="237"/>
        <end position="256"/>
    </location>
</feature>
<comment type="catalytic activity">
    <reaction evidence="7">
        <text>L-cysteinyl-[prolipoprotein] + a 1,2-diacyl-sn-glycero-3-phospho-(1'-sn-glycerol) = an S-1,2-diacyl-sn-glyceryl-L-cysteinyl-[prolipoprotein] + sn-glycerol 1-phosphate + H(+)</text>
        <dbReference type="Rhea" id="RHEA:56712"/>
        <dbReference type="Rhea" id="RHEA-COMP:14679"/>
        <dbReference type="Rhea" id="RHEA-COMP:14680"/>
        <dbReference type="ChEBI" id="CHEBI:15378"/>
        <dbReference type="ChEBI" id="CHEBI:29950"/>
        <dbReference type="ChEBI" id="CHEBI:57685"/>
        <dbReference type="ChEBI" id="CHEBI:64716"/>
        <dbReference type="ChEBI" id="CHEBI:140658"/>
        <dbReference type="EC" id="2.5.1.145"/>
    </reaction>
</comment>
<gene>
    <name evidence="7 9" type="primary">lgt</name>
    <name evidence="8" type="ORF">ESZ26_06130</name>
    <name evidence="9" type="ORF">ESZ27_03620</name>
</gene>
<keyword evidence="3 7" id="KW-0808">Transferase</keyword>
<comment type="caution">
    <text evidence="9">The sequence shown here is derived from an EMBL/GenBank/DDBJ whole genome shotgun (WGS) entry which is preliminary data.</text>
</comment>
<proteinExistence type="inferred from homology"/>
<dbReference type="GO" id="GO:0008961">
    <property type="term" value="F:phosphatidylglycerol-prolipoprotein diacylglyceryl transferase activity"/>
    <property type="evidence" value="ECO:0007669"/>
    <property type="project" value="UniProtKB-UniRule"/>
</dbReference>
<evidence type="ECO:0000256" key="5">
    <source>
        <dbReference type="ARBA" id="ARBA00022989"/>
    </source>
</evidence>
<evidence type="ECO:0000256" key="1">
    <source>
        <dbReference type="ARBA" id="ARBA00007150"/>
    </source>
</evidence>